<evidence type="ECO:0000313" key="1">
    <source>
        <dbReference type="EMBL" id="CAG8809583.1"/>
    </source>
</evidence>
<evidence type="ECO:0000313" key="2">
    <source>
        <dbReference type="Proteomes" id="UP000789920"/>
    </source>
</evidence>
<proteinExistence type="predicted"/>
<organism evidence="1 2">
    <name type="scientific">Racocetra persica</name>
    <dbReference type="NCBI Taxonomy" id="160502"/>
    <lineage>
        <taxon>Eukaryota</taxon>
        <taxon>Fungi</taxon>
        <taxon>Fungi incertae sedis</taxon>
        <taxon>Mucoromycota</taxon>
        <taxon>Glomeromycotina</taxon>
        <taxon>Glomeromycetes</taxon>
        <taxon>Diversisporales</taxon>
        <taxon>Gigasporaceae</taxon>
        <taxon>Racocetra</taxon>
    </lineage>
</organism>
<dbReference type="EMBL" id="CAJVQC010070288">
    <property type="protein sequence ID" value="CAG8809583.1"/>
    <property type="molecule type" value="Genomic_DNA"/>
</dbReference>
<protein>
    <submittedName>
        <fullName evidence="1">7749_t:CDS:1</fullName>
    </submittedName>
</protein>
<name>A0ACA9RU44_9GLOM</name>
<keyword evidence="2" id="KW-1185">Reference proteome</keyword>
<comment type="caution">
    <text evidence="1">The sequence shown here is derived from an EMBL/GenBank/DDBJ whole genome shotgun (WGS) entry which is preliminary data.</text>
</comment>
<gene>
    <name evidence="1" type="ORF">RPERSI_LOCUS22894</name>
</gene>
<accession>A0ACA9RU44</accession>
<sequence length="125" mass="14103">MNNSTSLNIMNPYKEVFYNDSDKDFKILDNGDNSGGLDETISTLLSTFSTNTTDIDANICNLYLDETAIEVARVYANSVLQEQVDESSIDWLESDLDMESNKESLCEVDCYQDDLKIKICSENTK</sequence>
<reference evidence="1" key="1">
    <citation type="submission" date="2021-06" db="EMBL/GenBank/DDBJ databases">
        <authorList>
            <person name="Kallberg Y."/>
            <person name="Tangrot J."/>
            <person name="Rosling A."/>
        </authorList>
    </citation>
    <scope>NUCLEOTIDE SEQUENCE</scope>
    <source>
        <strain evidence="1">MA461A</strain>
    </source>
</reference>
<dbReference type="Proteomes" id="UP000789920">
    <property type="component" value="Unassembled WGS sequence"/>
</dbReference>